<dbReference type="InterPro" id="IPR000182">
    <property type="entry name" value="GNAT_dom"/>
</dbReference>
<dbReference type="GO" id="GO:0016747">
    <property type="term" value="F:acyltransferase activity, transferring groups other than amino-acyl groups"/>
    <property type="evidence" value="ECO:0007669"/>
    <property type="project" value="InterPro"/>
</dbReference>
<sequence>MTQAAEAAGLAIRNVTSDDEASVRELVTAAFPSDMEARLVHTLRHCGALVLEQVAVDAGGRIVGHIAYSRVTPAAIGPGQGMQVVCLAPVSVWPDLQKTGIGSALIKASLESLKDLGEDLVLVLGPPSYYPRFGFDPVLAREVQGPYAGDAFMALALTEAGSRDLPIEVAFATPFEEFE</sequence>
<feature type="domain" description="N-acetyltransferase" evidence="1">
    <location>
        <begin position="10"/>
        <end position="158"/>
    </location>
</feature>
<keyword evidence="3" id="KW-1185">Reference proteome</keyword>
<dbReference type="Proteomes" id="UP000048926">
    <property type="component" value="Unassembled WGS sequence"/>
</dbReference>
<keyword evidence="2" id="KW-0808">Transferase</keyword>
<protein>
    <submittedName>
        <fullName evidence="2">Putative acetyltransferase</fullName>
    </submittedName>
</protein>
<evidence type="ECO:0000313" key="3">
    <source>
        <dbReference type="Proteomes" id="UP000048926"/>
    </source>
</evidence>
<dbReference type="Gene3D" id="3.40.630.30">
    <property type="match status" value="1"/>
</dbReference>
<dbReference type="OrthoDB" id="9797178at2"/>
<reference evidence="3" key="1">
    <citation type="submission" date="2015-07" db="EMBL/GenBank/DDBJ databases">
        <authorList>
            <person name="Rodrigo-Torres Lidia"/>
            <person name="Arahal R.David."/>
        </authorList>
    </citation>
    <scope>NUCLEOTIDE SEQUENCE [LARGE SCALE GENOMIC DNA]</scope>
    <source>
        <strain evidence="3">CECT 4801</strain>
    </source>
</reference>
<dbReference type="RefSeq" id="WP_055657476.1">
    <property type="nucleotide sequence ID" value="NZ_CXST01000002.1"/>
</dbReference>
<organism evidence="2 3">
    <name type="scientific">Roseibium aggregatum</name>
    <dbReference type="NCBI Taxonomy" id="187304"/>
    <lineage>
        <taxon>Bacteria</taxon>
        <taxon>Pseudomonadati</taxon>
        <taxon>Pseudomonadota</taxon>
        <taxon>Alphaproteobacteria</taxon>
        <taxon>Hyphomicrobiales</taxon>
        <taxon>Stappiaceae</taxon>
        <taxon>Roseibium</taxon>
    </lineage>
</organism>
<dbReference type="SUPFAM" id="SSF55729">
    <property type="entry name" value="Acyl-CoA N-acyltransferases (Nat)"/>
    <property type="match status" value="1"/>
</dbReference>
<dbReference type="EMBL" id="CXST01000002">
    <property type="protein sequence ID" value="CTQ44661.1"/>
    <property type="molecule type" value="Genomic_DNA"/>
</dbReference>
<dbReference type="AlphaFoldDB" id="A0A0M6Y6M9"/>
<accession>A0A0M6Y6M9</accession>
<name>A0A0M6Y6M9_9HYPH</name>
<dbReference type="InterPro" id="IPR016181">
    <property type="entry name" value="Acyl_CoA_acyltransferase"/>
</dbReference>
<dbReference type="CDD" id="cd04301">
    <property type="entry name" value="NAT_SF"/>
    <property type="match status" value="1"/>
</dbReference>
<evidence type="ECO:0000313" key="2">
    <source>
        <dbReference type="EMBL" id="CTQ44661.1"/>
    </source>
</evidence>
<evidence type="ECO:0000259" key="1">
    <source>
        <dbReference type="PROSITE" id="PS51186"/>
    </source>
</evidence>
<dbReference type="STRING" id="187304.B0E33_07740"/>
<dbReference type="PROSITE" id="PS51186">
    <property type="entry name" value="GNAT"/>
    <property type="match status" value="1"/>
</dbReference>
<gene>
    <name evidence="2" type="ORF">LAL4801_03106</name>
</gene>
<dbReference type="Pfam" id="PF13527">
    <property type="entry name" value="Acetyltransf_9"/>
    <property type="match status" value="1"/>
</dbReference>
<proteinExistence type="predicted"/>